<dbReference type="Proteomes" id="UP000198960">
    <property type="component" value="Unassembled WGS sequence"/>
</dbReference>
<protein>
    <submittedName>
        <fullName evidence="1">Uncharacterized protein</fullName>
    </submittedName>
</protein>
<evidence type="ECO:0000313" key="2">
    <source>
        <dbReference type="Proteomes" id="UP000198960"/>
    </source>
</evidence>
<reference evidence="2" key="1">
    <citation type="submission" date="2016-10" db="EMBL/GenBank/DDBJ databases">
        <authorList>
            <person name="Varghese N."/>
            <person name="Submissions S."/>
        </authorList>
    </citation>
    <scope>NUCLEOTIDE SEQUENCE [LARGE SCALE GENOMIC DNA]</scope>
    <source>
        <strain evidence="2">DSM 45413</strain>
    </source>
</reference>
<dbReference type="RefSeq" id="WP_091946930.1">
    <property type="nucleotide sequence ID" value="NZ_FOEE01000013.1"/>
</dbReference>
<name>A0A1H8VPU0_9ACTN</name>
<keyword evidence="2" id="KW-1185">Reference proteome</keyword>
<proteinExistence type="predicted"/>
<organism evidence="1 2">
    <name type="scientific">Trujillonella endophytica</name>
    <dbReference type="NCBI Taxonomy" id="673521"/>
    <lineage>
        <taxon>Bacteria</taxon>
        <taxon>Bacillati</taxon>
        <taxon>Actinomycetota</taxon>
        <taxon>Actinomycetes</taxon>
        <taxon>Geodermatophilales</taxon>
        <taxon>Geodermatophilaceae</taxon>
        <taxon>Trujillonella</taxon>
    </lineage>
</organism>
<sequence>MTADRRRVELRAGASLLASAGADLGCGEEPGVRVLPDGRLWLADVGAAVSAAEIYRAARAVLAAQLDAMAQVSGQSVEEVTFGWLVGLQMDDVLAALDAEPEADAA</sequence>
<accession>A0A1H8VPU0</accession>
<dbReference type="STRING" id="673521.SAMN05660991_03704"/>
<gene>
    <name evidence="1" type="ORF">SAMN05660991_03704</name>
</gene>
<evidence type="ECO:0000313" key="1">
    <source>
        <dbReference type="EMBL" id="SEP17416.1"/>
    </source>
</evidence>
<dbReference type="AlphaFoldDB" id="A0A1H8VPU0"/>
<dbReference type="EMBL" id="FOEE01000013">
    <property type="protein sequence ID" value="SEP17416.1"/>
    <property type="molecule type" value="Genomic_DNA"/>
</dbReference>